<comment type="caution">
    <text evidence="2">The sequence shown here is derived from an EMBL/GenBank/DDBJ whole genome shotgun (WGS) entry which is preliminary data.</text>
</comment>
<feature type="region of interest" description="Disordered" evidence="1">
    <location>
        <begin position="80"/>
        <end position="112"/>
    </location>
</feature>
<protein>
    <submittedName>
        <fullName evidence="2">Uncharacterized protein</fullName>
    </submittedName>
</protein>
<gene>
    <name evidence="2" type="ORF">AXG93_421s1050</name>
</gene>
<dbReference type="Proteomes" id="UP000077202">
    <property type="component" value="Unassembled WGS sequence"/>
</dbReference>
<proteinExistence type="predicted"/>
<dbReference type="AlphaFoldDB" id="A0A176VMA3"/>
<organism evidence="2 3">
    <name type="scientific">Marchantia polymorpha subsp. ruderalis</name>
    <dbReference type="NCBI Taxonomy" id="1480154"/>
    <lineage>
        <taxon>Eukaryota</taxon>
        <taxon>Viridiplantae</taxon>
        <taxon>Streptophyta</taxon>
        <taxon>Embryophyta</taxon>
        <taxon>Marchantiophyta</taxon>
        <taxon>Marchantiopsida</taxon>
        <taxon>Marchantiidae</taxon>
        <taxon>Marchantiales</taxon>
        <taxon>Marchantiaceae</taxon>
        <taxon>Marchantia</taxon>
    </lineage>
</organism>
<dbReference type="EMBL" id="LVLJ01003531">
    <property type="protein sequence ID" value="OAE21055.1"/>
    <property type="molecule type" value="Genomic_DNA"/>
</dbReference>
<feature type="region of interest" description="Disordered" evidence="1">
    <location>
        <begin position="142"/>
        <end position="169"/>
    </location>
</feature>
<reference evidence="2" key="1">
    <citation type="submission" date="2016-03" db="EMBL/GenBank/DDBJ databases">
        <title>Mechanisms controlling the formation of the plant cell surface in tip-growing cells are functionally conserved among land plants.</title>
        <authorList>
            <person name="Honkanen S."/>
            <person name="Jones V.A."/>
            <person name="Morieri G."/>
            <person name="Champion C."/>
            <person name="Hetherington A.J."/>
            <person name="Kelly S."/>
            <person name="Saint-Marcoux D."/>
            <person name="Proust H."/>
            <person name="Prescott H."/>
            <person name="Dolan L."/>
        </authorList>
    </citation>
    <scope>NUCLEOTIDE SEQUENCE [LARGE SCALE GENOMIC DNA]</scope>
    <source>
        <tissue evidence="2">Whole gametophyte</tissue>
    </source>
</reference>
<sequence>MIQLRLQRNLEMTNCGDVYVENVQKVSSEVFFRSSSPRDPDSRDRMQHTDCGEVSSDCDRIIELENYTWLDSTAFDQRAHDMNECGGDSVQEQRNSTEPESPRDESTTTKKKTKVGALREFWLEKLDGKSEAPSIVRAPCADPSPGLQNVDAGAESGCETSPRGEETRLSVQSEASDAIDQANTYKDVAIFLQICSDPCDSPRLESSAAPDNGSQEYVTVKIFALDLNRSNPRSMKAQVDAIAAAAETPQAEQDEAKHPATPELAQQHEADDNREGREVSKPQGFDIRELDADDYSMYEPGMPVARFQLREGDVLILTDSAEPSDLDPGGYVRFHVAGREPADPFHEGDVVVRMGRFEPDPIDGSTRWVASSSVEVFVHRTDESPGLWFLAARAQNRRSAHSVDDDDDDAADDLHVSSSVLSCAVASASASGSTKEEDGDLIIRIGFSNFWHVVPWVAGFQRLPRDILVRAIYFRLRDSTLAVANLFWADHCNSVMPLELDNQAVNTPSNAFCTNALDHS</sequence>
<evidence type="ECO:0000313" key="3">
    <source>
        <dbReference type="Proteomes" id="UP000077202"/>
    </source>
</evidence>
<name>A0A176VMA3_MARPO</name>
<accession>A0A176VMA3</accession>
<feature type="region of interest" description="Disordered" evidence="1">
    <location>
        <begin position="31"/>
        <end position="51"/>
    </location>
</feature>
<feature type="compositionally biased region" description="Basic and acidic residues" evidence="1">
    <location>
        <begin position="95"/>
        <end position="108"/>
    </location>
</feature>
<evidence type="ECO:0000313" key="2">
    <source>
        <dbReference type="EMBL" id="OAE21055.1"/>
    </source>
</evidence>
<keyword evidence="3" id="KW-1185">Reference proteome</keyword>
<feature type="compositionally biased region" description="Basic and acidic residues" evidence="1">
    <location>
        <begin position="36"/>
        <end position="51"/>
    </location>
</feature>
<evidence type="ECO:0000256" key="1">
    <source>
        <dbReference type="SAM" id="MobiDB-lite"/>
    </source>
</evidence>